<dbReference type="PRINTS" id="PR00929">
    <property type="entry name" value="ATHOOK"/>
</dbReference>
<evidence type="ECO:0000256" key="3">
    <source>
        <dbReference type="ARBA" id="ARBA00022763"/>
    </source>
</evidence>
<dbReference type="GO" id="GO:0005634">
    <property type="term" value="C:nucleus"/>
    <property type="evidence" value="ECO:0000318"/>
    <property type="project" value="GO_Central"/>
</dbReference>
<reference evidence="12 14" key="1">
    <citation type="journal article" date="2008" name="Science">
        <title>The Physcomitrella genome reveals evolutionary insights into the conquest of land by plants.</title>
        <authorList>
            <person name="Rensing S."/>
            <person name="Lang D."/>
            <person name="Zimmer A."/>
            <person name="Terry A."/>
            <person name="Salamov A."/>
            <person name="Shapiro H."/>
            <person name="Nishiyama T."/>
            <person name="Perroud P.-F."/>
            <person name="Lindquist E."/>
            <person name="Kamisugi Y."/>
            <person name="Tanahashi T."/>
            <person name="Sakakibara K."/>
            <person name="Fujita T."/>
            <person name="Oishi K."/>
            <person name="Shin-I T."/>
            <person name="Kuroki Y."/>
            <person name="Toyoda A."/>
            <person name="Suzuki Y."/>
            <person name="Hashimoto A."/>
            <person name="Yamaguchi K."/>
            <person name="Sugano A."/>
            <person name="Kohara Y."/>
            <person name="Fujiyama A."/>
            <person name="Anterola A."/>
            <person name="Aoki S."/>
            <person name="Ashton N."/>
            <person name="Barbazuk W.B."/>
            <person name="Barker E."/>
            <person name="Bennetzen J."/>
            <person name="Bezanilla M."/>
            <person name="Blankenship R."/>
            <person name="Cho S.H."/>
            <person name="Dutcher S."/>
            <person name="Estelle M."/>
            <person name="Fawcett J.A."/>
            <person name="Gundlach H."/>
            <person name="Hanada K."/>
            <person name="Heyl A."/>
            <person name="Hicks K.A."/>
            <person name="Hugh J."/>
            <person name="Lohr M."/>
            <person name="Mayer K."/>
            <person name="Melkozernov A."/>
            <person name="Murata T."/>
            <person name="Nelson D."/>
            <person name="Pils B."/>
            <person name="Prigge M."/>
            <person name="Reiss B."/>
            <person name="Renner T."/>
            <person name="Rombauts S."/>
            <person name="Rushton P."/>
            <person name="Sanderfoot A."/>
            <person name="Schween G."/>
            <person name="Shiu S.-H."/>
            <person name="Stueber K."/>
            <person name="Theodoulou F.L."/>
            <person name="Tu H."/>
            <person name="Van de Peer Y."/>
            <person name="Verrier P.J."/>
            <person name="Waters E."/>
            <person name="Wood A."/>
            <person name="Yang L."/>
            <person name="Cove D."/>
            <person name="Cuming A."/>
            <person name="Hasebe M."/>
            <person name="Lucas S."/>
            <person name="Mishler D.B."/>
            <person name="Reski R."/>
            <person name="Grigoriev I."/>
            <person name="Quatrano R.S."/>
            <person name="Boore J.L."/>
        </authorList>
    </citation>
    <scope>NUCLEOTIDE SEQUENCE [LARGE SCALE GENOMIC DNA]</scope>
    <source>
        <strain evidence="13 14">cv. Gransden 2004</strain>
    </source>
</reference>
<comment type="catalytic activity">
    <reaction evidence="1">
        <text>Hydrolysis of DNA containing ring-opened 7-methylguanine residues, releasing 2,6-diamino-4-hydroxy-5-(N-methyl)formamidopyrimidine.</text>
        <dbReference type="EC" id="3.2.2.23"/>
    </reaction>
</comment>
<keyword evidence="6" id="KW-0234">DNA repair</keyword>
<evidence type="ECO:0000313" key="12">
    <source>
        <dbReference type="EMBL" id="PNR50107.1"/>
    </source>
</evidence>
<reference evidence="13" key="3">
    <citation type="submission" date="2020-12" db="UniProtKB">
        <authorList>
            <consortium name="EnsemblPlants"/>
        </authorList>
    </citation>
    <scope>IDENTIFICATION</scope>
</reference>
<keyword evidence="9" id="KW-0326">Glycosidase</keyword>
<evidence type="ECO:0000313" key="13">
    <source>
        <dbReference type="EnsemblPlants" id="Pp3c8_24280V3.1"/>
    </source>
</evidence>
<dbReference type="PANTHER" id="PTHR22993:SF9">
    <property type="entry name" value="FORMAMIDOPYRIMIDINE-DNA GLYCOSYLASE"/>
    <property type="match status" value="1"/>
</dbReference>
<dbReference type="GO" id="GO:0016829">
    <property type="term" value="F:lyase activity"/>
    <property type="evidence" value="ECO:0007669"/>
    <property type="project" value="UniProtKB-KW"/>
</dbReference>
<dbReference type="InterPro" id="IPR015886">
    <property type="entry name" value="H2TH_FPG"/>
</dbReference>
<dbReference type="OrthoDB" id="444592at2759"/>
<evidence type="ECO:0000256" key="1">
    <source>
        <dbReference type="ARBA" id="ARBA00001668"/>
    </source>
</evidence>
<dbReference type="SUPFAM" id="SSF81624">
    <property type="entry name" value="N-terminal domain of MutM-like DNA repair proteins"/>
    <property type="match status" value="1"/>
</dbReference>
<dbReference type="GO" id="GO:0008270">
    <property type="term" value="F:zinc ion binding"/>
    <property type="evidence" value="ECO:0007669"/>
    <property type="project" value="InterPro"/>
</dbReference>
<evidence type="ECO:0000313" key="14">
    <source>
        <dbReference type="Proteomes" id="UP000006727"/>
    </source>
</evidence>
<evidence type="ECO:0000256" key="5">
    <source>
        <dbReference type="ARBA" id="ARBA00023125"/>
    </source>
</evidence>
<dbReference type="EnsemblPlants" id="Pp3c8_24280V3.1">
    <property type="protein sequence ID" value="Pp3c8_24280V3.1"/>
    <property type="gene ID" value="Pp3c8_24280"/>
</dbReference>
<evidence type="ECO:0000256" key="6">
    <source>
        <dbReference type="ARBA" id="ARBA00023204"/>
    </source>
</evidence>
<dbReference type="GeneID" id="112285495"/>
<feature type="compositionally biased region" description="Basic residues" evidence="10">
    <location>
        <begin position="493"/>
        <end position="506"/>
    </location>
</feature>
<keyword evidence="8" id="KW-0511">Multifunctional enzyme</keyword>
<feature type="compositionally biased region" description="Basic and acidic residues" evidence="10">
    <location>
        <begin position="325"/>
        <end position="335"/>
    </location>
</feature>
<dbReference type="InterPro" id="IPR010979">
    <property type="entry name" value="Ribosomal_uS13-like_H2TH"/>
</dbReference>
<dbReference type="STRING" id="3218.A0A2K1K8K5"/>
<dbReference type="AlphaFoldDB" id="A0A2K1K8K5"/>
<dbReference type="RefSeq" id="XP_024382143.1">
    <property type="nucleotide sequence ID" value="XM_024526375.2"/>
</dbReference>
<comment type="similarity">
    <text evidence="2">Belongs to the FPG family.</text>
</comment>
<dbReference type="Gramene" id="Pp3c8_24280V3.1">
    <property type="protein sequence ID" value="Pp3c8_24280V3.1"/>
    <property type="gene ID" value="Pp3c8_24280"/>
</dbReference>
<evidence type="ECO:0000259" key="11">
    <source>
        <dbReference type="PROSITE" id="PS51068"/>
    </source>
</evidence>
<evidence type="ECO:0000256" key="9">
    <source>
        <dbReference type="ARBA" id="ARBA00023295"/>
    </source>
</evidence>
<protein>
    <recommendedName>
        <fullName evidence="11">Formamidopyrimidine-DNA glycosylase catalytic domain-containing protein</fullName>
    </recommendedName>
</protein>
<keyword evidence="14" id="KW-1185">Reference proteome</keyword>
<dbReference type="Gene3D" id="1.10.8.50">
    <property type="match status" value="1"/>
</dbReference>
<keyword evidence="3" id="KW-0227">DNA damage</keyword>
<dbReference type="PaxDb" id="3218-PP1S221_62V6.1"/>
<dbReference type="PROSITE" id="PS51068">
    <property type="entry name" value="FPG_CAT"/>
    <property type="match status" value="1"/>
</dbReference>
<feature type="compositionally biased region" description="Basic and acidic residues" evidence="10">
    <location>
        <begin position="439"/>
        <end position="457"/>
    </location>
</feature>
<feature type="compositionally biased region" description="Basic and acidic residues" evidence="10">
    <location>
        <begin position="383"/>
        <end position="393"/>
    </location>
</feature>
<dbReference type="InterPro" id="IPR035937">
    <property type="entry name" value="FPG_N"/>
</dbReference>
<organism evidence="12">
    <name type="scientific">Physcomitrium patens</name>
    <name type="common">Spreading-leaved earth moss</name>
    <name type="synonym">Physcomitrella patens</name>
    <dbReference type="NCBI Taxonomy" id="3218"/>
    <lineage>
        <taxon>Eukaryota</taxon>
        <taxon>Viridiplantae</taxon>
        <taxon>Streptophyta</taxon>
        <taxon>Embryophyta</taxon>
        <taxon>Bryophyta</taxon>
        <taxon>Bryophytina</taxon>
        <taxon>Bryopsida</taxon>
        <taxon>Funariidae</taxon>
        <taxon>Funariales</taxon>
        <taxon>Funariaceae</taxon>
        <taxon>Physcomitrium</taxon>
    </lineage>
</organism>
<evidence type="ECO:0000256" key="4">
    <source>
        <dbReference type="ARBA" id="ARBA00022801"/>
    </source>
</evidence>
<dbReference type="Pfam" id="PF02178">
    <property type="entry name" value="AT_hook"/>
    <property type="match status" value="6"/>
</dbReference>
<dbReference type="PANTHER" id="PTHR22993">
    <property type="entry name" value="FORMAMIDOPYRIMIDINE-DNA GLYCOSYLASE"/>
    <property type="match status" value="1"/>
</dbReference>
<accession>A0A2K1K8K5</accession>
<dbReference type="Proteomes" id="UP000006727">
    <property type="component" value="Chromosome 8"/>
</dbReference>
<dbReference type="Gramene" id="Pp3c8_24280V3.4">
    <property type="protein sequence ID" value="Pp3c8_24280V3.4"/>
    <property type="gene ID" value="Pp3c8_24280"/>
</dbReference>
<dbReference type="FunFam" id="1.10.8.50:FF:000009">
    <property type="entry name" value="Formamidopyrimidine-DNA glycosylase"/>
    <property type="match status" value="1"/>
</dbReference>
<dbReference type="GO" id="GO:0003906">
    <property type="term" value="F:DNA-(apurinic or apyrimidinic site) endonuclease activity"/>
    <property type="evidence" value="ECO:0000318"/>
    <property type="project" value="GO_Central"/>
</dbReference>
<dbReference type="Gene3D" id="3.20.190.10">
    <property type="entry name" value="MutM-like, N-terminal"/>
    <property type="match status" value="1"/>
</dbReference>
<dbReference type="Pfam" id="PF01149">
    <property type="entry name" value="Fapy_DNA_glyco"/>
    <property type="match status" value="1"/>
</dbReference>
<dbReference type="EMBL" id="ABEU02000008">
    <property type="protein sequence ID" value="PNR50107.1"/>
    <property type="molecule type" value="Genomic_DNA"/>
</dbReference>
<feature type="region of interest" description="Disordered" evidence="10">
    <location>
        <begin position="283"/>
        <end position="506"/>
    </location>
</feature>
<evidence type="ECO:0000256" key="10">
    <source>
        <dbReference type="SAM" id="MobiDB-lite"/>
    </source>
</evidence>
<feature type="compositionally biased region" description="Acidic residues" evidence="10">
    <location>
        <begin position="314"/>
        <end position="324"/>
    </location>
</feature>
<evidence type="ECO:0000256" key="8">
    <source>
        <dbReference type="ARBA" id="ARBA00023268"/>
    </source>
</evidence>
<keyword evidence="7" id="KW-0456">Lyase</keyword>
<dbReference type="SMART" id="SM01232">
    <property type="entry name" value="H2TH"/>
    <property type="match status" value="1"/>
</dbReference>
<dbReference type="InterPro" id="IPR012319">
    <property type="entry name" value="FPG_cat"/>
</dbReference>
<sequence>MPELPEVEAAKRLLDSHCLGATIVKAVVDNDTKVIDGVTPAALQESLTGKKILSTHRKGKHLWLKLDSPPWPSFQFGMSGAVIIKGVKGPQYRSSKVGDEEEAFPTTYSKVHLVLSTGVELAFTDKRRFARVRLLEDPSKVPPISELGFDAYLELPSAEQLIEAMKTKKGSVKALLLDQSFIAGIGNWVGDEVLYHAKIHPEQSASSLKEEEVTRLHASVREVLEKAISVDADSEQFPRSWLYHHRWDKKPGMIDGNQIETISISGRSSAFVANVQKYTGPELKGARTRQAVEEEIPHDDSVAEPIAGGGNVEEAADATEEEATEEKVGVTETPKRGRGRPPKNKNDSPAKSPATESPAAPGSKKRGRPPKLKTSSAASEGEETGKESPSEPKRRGRPPKTKTDGSKESVSKASEEDDSEKKDLSSPITPKRRGRPPKSKPEAAEEVEVAKKGKTEEGGATPKRRGRPPKAKAESEAEDGSGDAETAATTPTPKKRGRPPKAKSAS</sequence>
<dbReference type="Pfam" id="PF06831">
    <property type="entry name" value="H2TH"/>
    <property type="match status" value="1"/>
</dbReference>
<dbReference type="SMART" id="SM00384">
    <property type="entry name" value="AT_hook"/>
    <property type="match status" value="6"/>
</dbReference>
<reference evidence="12 14" key="2">
    <citation type="journal article" date="2018" name="Plant J.">
        <title>The Physcomitrella patens chromosome-scale assembly reveals moss genome structure and evolution.</title>
        <authorList>
            <person name="Lang D."/>
            <person name="Ullrich K.K."/>
            <person name="Murat F."/>
            <person name="Fuchs J."/>
            <person name="Jenkins J."/>
            <person name="Haas F.B."/>
            <person name="Piednoel M."/>
            <person name="Gundlach H."/>
            <person name="Van Bel M."/>
            <person name="Meyberg R."/>
            <person name="Vives C."/>
            <person name="Morata J."/>
            <person name="Symeonidi A."/>
            <person name="Hiss M."/>
            <person name="Muchero W."/>
            <person name="Kamisugi Y."/>
            <person name="Saleh O."/>
            <person name="Blanc G."/>
            <person name="Decker E.L."/>
            <person name="van Gessel N."/>
            <person name="Grimwood J."/>
            <person name="Hayes R.D."/>
            <person name="Graham S.W."/>
            <person name="Gunter L.E."/>
            <person name="McDaniel S.F."/>
            <person name="Hoernstein S.N.W."/>
            <person name="Larsson A."/>
            <person name="Li F.W."/>
            <person name="Perroud P.F."/>
            <person name="Phillips J."/>
            <person name="Ranjan P."/>
            <person name="Rokshar D.S."/>
            <person name="Rothfels C.J."/>
            <person name="Schneider L."/>
            <person name="Shu S."/>
            <person name="Stevenson D.W."/>
            <person name="Thummler F."/>
            <person name="Tillich M."/>
            <person name="Villarreal Aguilar J.C."/>
            <person name="Widiez T."/>
            <person name="Wong G.K."/>
            <person name="Wymore A."/>
            <person name="Zhang Y."/>
            <person name="Zimmer A.D."/>
            <person name="Quatrano R.S."/>
            <person name="Mayer K.F.X."/>
            <person name="Goodstein D."/>
            <person name="Casacuberta J.M."/>
            <person name="Vandepoele K."/>
            <person name="Reski R."/>
            <person name="Cuming A.C."/>
            <person name="Tuskan G.A."/>
            <person name="Maumus F."/>
            <person name="Salse J."/>
            <person name="Schmutz J."/>
            <person name="Rensing S.A."/>
        </authorList>
    </citation>
    <scope>NUCLEOTIDE SEQUENCE [LARGE SCALE GENOMIC DNA]</scope>
    <source>
        <strain evidence="13 14">cv. Gransden 2004</strain>
    </source>
</reference>
<dbReference type="FunFam" id="3.20.190.10:FF:000004">
    <property type="entry name" value="Putative Formamidopyrimidine-DNA glycosylase"/>
    <property type="match status" value="1"/>
</dbReference>
<evidence type="ECO:0000256" key="7">
    <source>
        <dbReference type="ARBA" id="ARBA00023239"/>
    </source>
</evidence>
<keyword evidence="4" id="KW-0378">Hydrolase</keyword>
<proteinExistence type="inferred from homology"/>
<keyword evidence="5" id="KW-0238">DNA-binding</keyword>
<feature type="domain" description="Formamidopyrimidine-DNA glycosylase catalytic" evidence="11">
    <location>
        <begin position="2"/>
        <end position="130"/>
    </location>
</feature>
<dbReference type="SUPFAM" id="SSF46946">
    <property type="entry name" value="S13-like H2TH domain"/>
    <property type="match status" value="1"/>
</dbReference>
<dbReference type="GO" id="GO:0006284">
    <property type="term" value="P:base-excision repair"/>
    <property type="evidence" value="ECO:0000318"/>
    <property type="project" value="GO_Central"/>
</dbReference>
<gene>
    <name evidence="13" type="primary">LOC112285495</name>
    <name evidence="12" type="ORF">PHYPA_012004</name>
</gene>
<dbReference type="GO" id="GO:0008534">
    <property type="term" value="F:oxidized purine nucleobase lesion DNA N-glycosylase activity"/>
    <property type="evidence" value="ECO:0007669"/>
    <property type="project" value="UniProtKB-EC"/>
</dbReference>
<dbReference type="GO" id="GO:0019104">
    <property type="term" value="F:DNA N-glycosylase activity"/>
    <property type="evidence" value="ECO:0000318"/>
    <property type="project" value="GO_Central"/>
</dbReference>
<dbReference type="EnsemblPlants" id="Pp3c8_24280V3.4">
    <property type="protein sequence ID" value="Pp3c8_24280V3.4"/>
    <property type="gene ID" value="Pp3c8_24280"/>
</dbReference>
<dbReference type="SMART" id="SM00898">
    <property type="entry name" value="Fapy_DNA_glyco"/>
    <property type="match status" value="1"/>
</dbReference>
<name>A0A2K1K8K5_PHYPA</name>
<dbReference type="CDD" id="cd08972">
    <property type="entry name" value="PF_Nei_N"/>
    <property type="match status" value="1"/>
</dbReference>
<evidence type="ECO:0000256" key="2">
    <source>
        <dbReference type="ARBA" id="ARBA00009409"/>
    </source>
</evidence>
<dbReference type="GO" id="GO:0003684">
    <property type="term" value="F:damaged DNA binding"/>
    <property type="evidence" value="ECO:0007669"/>
    <property type="project" value="InterPro"/>
</dbReference>
<feature type="compositionally biased region" description="Basic and acidic residues" evidence="10">
    <location>
        <begin position="401"/>
        <end position="424"/>
    </location>
</feature>
<dbReference type="InterPro" id="IPR017956">
    <property type="entry name" value="AT_hook_DNA-bd_motif"/>
</dbReference>